<dbReference type="Proteomes" id="UP000681720">
    <property type="component" value="Unassembled WGS sequence"/>
</dbReference>
<dbReference type="PROSITE" id="PS51140">
    <property type="entry name" value="CUE"/>
    <property type="match status" value="1"/>
</dbReference>
<gene>
    <name evidence="2" type="ORF">GIL414_LOCUS52448</name>
</gene>
<dbReference type="AlphaFoldDB" id="A0A8S3CIJ8"/>
<evidence type="ECO:0000259" key="1">
    <source>
        <dbReference type="PROSITE" id="PS51140"/>
    </source>
</evidence>
<protein>
    <recommendedName>
        <fullName evidence="1">CUE domain-containing protein</fullName>
    </recommendedName>
</protein>
<feature type="non-terminal residue" evidence="2">
    <location>
        <position position="1"/>
    </location>
</feature>
<feature type="domain" description="CUE" evidence="1">
    <location>
        <begin position="46"/>
        <end position="80"/>
    </location>
</feature>
<dbReference type="InterPro" id="IPR003892">
    <property type="entry name" value="CUE"/>
</dbReference>
<name>A0A8S3CIJ8_9BILA</name>
<evidence type="ECO:0000313" key="2">
    <source>
        <dbReference type="EMBL" id="CAF4913612.1"/>
    </source>
</evidence>
<comment type="caution">
    <text evidence="2">The sequence shown here is derived from an EMBL/GenBank/DDBJ whole genome shotgun (WGS) entry which is preliminary data.</text>
</comment>
<organism evidence="2 3">
    <name type="scientific">Rotaria magnacalcarata</name>
    <dbReference type="NCBI Taxonomy" id="392030"/>
    <lineage>
        <taxon>Eukaryota</taxon>
        <taxon>Metazoa</taxon>
        <taxon>Spiralia</taxon>
        <taxon>Gnathifera</taxon>
        <taxon>Rotifera</taxon>
        <taxon>Eurotatoria</taxon>
        <taxon>Bdelloidea</taxon>
        <taxon>Philodinida</taxon>
        <taxon>Philodinidae</taxon>
        <taxon>Rotaria</taxon>
    </lineage>
</organism>
<feature type="non-terminal residue" evidence="2">
    <location>
        <position position="80"/>
    </location>
</feature>
<dbReference type="GO" id="GO:0043130">
    <property type="term" value="F:ubiquitin binding"/>
    <property type="evidence" value="ECO:0007669"/>
    <property type="project" value="InterPro"/>
</dbReference>
<reference evidence="2" key="1">
    <citation type="submission" date="2021-02" db="EMBL/GenBank/DDBJ databases">
        <authorList>
            <person name="Nowell W R."/>
        </authorList>
    </citation>
    <scope>NUCLEOTIDE SEQUENCE</scope>
</reference>
<proteinExistence type="predicted"/>
<dbReference type="EMBL" id="CAJOBJ010179725">
    <property type="protein sequence ID" value="CAF4913612.1"/>
    <property type="molecule type" value="Genomic_DNA"/>
</dbReference>
<dbReference type="Gene3D" id="1.10.8.10">
    <property type="entry name" value="DNA helicase RuvA subunit, C-terminal domain"/>
    <property type="match status" value="1"/>
</dbReference>
<sequence>NVQRPPGNHLFRFDGSRYSSWLPSFSIEINHNFPFRLGRARLTDVQLTSTAQSIQQIFPQVSYEIILDDLQQTQSIDATI</sequence>
<accession>A0A8S3CIJ8</accession>
<dbReference type="Pfam" id="PF02845">
    <property type="entry name" value="CUE"/>
    <property type="match status" value="1"/>
</dbReference>
<evidence type="ECO:0000313" key="3">
    <source>
        <dbReference type="Proteomes" id="UP000681720"/>
    </source>
</evidence>